<sequence>MDPSFKLIVDDREVASGVLRRAIAPAAVAELERLRRLTGNVLLRDNAIGIVTRLKIGVSKARAQFRAGEMVVNPADGSLWIFTGDAQLHMPMVPLGNVTQGLEELARTRRGARLTLIVRTE</sequence>
<dbReference type="SUPFAM" id="SSF50891">
    <property type="entry name" value="Cyclophilin-like"/>
    <property type="match status" value="1"/>
</dbReference>
<organism evidence="1 2">
    <name type="scientific">Conexivisphaera calida</name>
    <dbReference type="NCBI Taxonomy" id="1874277"/>
    <lineage>
        <taxon>Archaea</taxon>
        <taxon>Nitrososphaerota</taxon>
        <taxon>Conexivisphaeria</taxon>
        <taxon>Conexivisphaerales</taxon>
        <taxon>Conexivisphaeraceae</taxon>
        <taxon>Conexivisphaera</taxon>
    </lineage>
</organism>
<evidence type="ECO:0000313" key="1">
    <source>
        <dbReference type="EMBL" id="BBE41874.1"/>
    </source>
</evidence>
<dbReference type="KEGG" id="ccai:NAS2_0485"/>
<proteinExistence type="predicted"/>
<dbReference type="Gene3D" id="2.40.100.20">
    <property type="match status" value="1"/>
</dbReference>
<evidence type="ECO:0000313" key="2">
    <source>
        <dbReference type="Proteomes" id="UP000509448"/>
    </source>
</evidence>
<accession>A0A4P2VBF6</accession>
<dbReference type="Proteomes" id="UP000509448">
    <property type="component" value="Chromosome"/>
</dbReference>
<gene>
    <name evidence="1" type="ORF">NAS2_0485</name>
</gene>
<dbReference type="InterPro" id="IPR029000">
    <property type="entry name" value="Cyclophilin-like_dom_sf"/>
</dbReference>
<protein>
    <recommendedName>
        <fullName evidence="3">Cyclophilin TM1367-like domain-containing protein</fullName>
    </recommendedName>
</protein>
<dbReference type="GeneID" id="55584304"/>
<dbReference type="EMBL" id="AP018732">
    <property type="protein sequence ID" value="BBE41874.1"/>
    <property type="molecule type" value="Genomic_DNA"/>
</dbReference>
<keyword evidence="2" id="KW-1185">Reference proteome</keyword>
<dbReference type="AlphaFoldDB" id="A0A4P2VBF6"/>
<dbReference type="RefSeq" id="WP_174448168.1">
    <property type="nucleotide sequence ID" value="NZ_AP018732.1"/>
</dbReference>
<evidence type="ECO:0008006" key="3">
    <source>
        <dbReference type="Google" id="ProtNLM"/>
    </source>
</evidence>
<reference evidence="1 2" key="1">
    <citation type="journal article" date="2019" name="ISME J.">
        <title>Isolation and characterization of a thermophilic sulfur- and iron-reducing thaumarchaeote from a terrestrial acidic hot spring.</title>
        <authorList>
            <person name="Kato S."/>
            <person name="Itoh T."/>
            <person name="Yuki M."/>
            <person name="Nagamori M."/>
            <person name="Ohnishi M."/>
            <person name="Uematsu K."/>
            <person name="Suzuki K."/>
            <person name="Takashina T."/>
            <person name="Ohkuma M."/>
        </authorList>
    </citation>
    <scope>NUCLEOTIDE SEQUENCE [LARGE SCALE GENOMIC DNA]</scope>
    <source>
        <strain evidence="1 2">NAS-02</strain>
    </source>
</reference>
<name>A0A4P2VBF6_9ARCH</name>